<geneLocation type="mitochondrion" evidence="10"/>
<sequence length="174" mass="19885">CNGLQHYAALGRDQTTLTALGEMFEAARSIMTWLGDCAKVYIIFIHVIAMKNNPVQWTTPLGLPVVQPYRKLGRHLVRHLFKYLHYKEKTAFPPNFVHSLDGSHMMMTDMCEQKLAPNLPYVKSLFLGWFEPLKNAISGEQDLCKEGKNRGAYAPQFDQLPADMMTIITMHKLM</sequence>
<dbReference type="EC" id="2.7.7.6" evidence="3"/>
<evidence type="ECO:0000256" key="8">
    <source>
        <dbReference type="ARBA" id="ARBA00048552"/>
    </source>
</evidence>
<evidence type="ECO:0000256" key="2">
    <source>
        <dbReference type="ARBA" id="ARBA00009493"/>
    </source>
</evidence>
<feature type="non-terminal residue" evidence="10">
    <location>
        <position position="1"/>
    </location>
</feature>
<dbReference type="GO" id="GO:0003677">
    <property type="term" value="F:DNA binding"/>
    <property type="evidence" value="ECO:0007669"/>
    <property type="project" value="InterPro"/>
</dbReference>
<protein>
    <recommendedName>
        <fullName evidence="3">DNA-directed RNA polymerase</fullName>
        <ecNumber evidence="3">2.7.7.6</ecNumber>
    </recommendedName>
</protein>
<evidence type="ECO:0000256" key="6">
    <source>
        <dbReference type="ARBA" id="ARBA00022695"/>
    </source>
</evidence>
<feature type="domain" description="DNA-directed RNA polymerase C-terminal" evidence="9">
    <location>
        <begin position="15"/>
        <end position="110"/>
    </location>
</feature>
<evidence type="ECO:0000256" key="4">
    <source>
        <dbReference type="ARBA" id="ARBA00022478"/>
    </source>
</evidence>
<evidence type="ECO:0000256" key="5">
    <source>
        <dbReference type="ARBA" id="ARBA00022679"/>
    </source>
</evidence>
<name>A6GV60_CHRMO</name>
<reference evidence="10" key="1">
    <citation type="submission" date="2005-06" db="EMBL/GenBank/DDBJ databases">
        <title>The gene sequence of the DNA-directed RNA polymerase 1, mitochondrial precursor (NEP1) of Chrysanthemum.</title>
        <authorList>
            <person name="Livieratos I.C."/>
            <person name="Buck K.W."/>
            <person name="Buck M."/>
            <person name="Coutts R.H.A."/>
        </authorList>
    </citation>
    <scope>NUCLEOTIDE SEQUENCE</scope>
</reference>
<evidence type="ECO:0000256" key="7">
    <source>
        <dbReference type="ARBA" id="ARBA00023163"/>
    </source>
</evidence>
<keyword evidence="4 10" id="KW-0240">DNA-directed RNA polymerase</keyword>
<proteinExistence type="inferred from homology"/>
<evidence type="ECO:0000313" key="10">
    <source>
        <dbReference type="EMBL" id="CAJ13817.1"/>
    </source>
</evidence>
<comment type="similarity">
    <text evidence="2">Belongs to the phage and mitochondrial RNA polymerase family.</text>
</comment>
<keyword evidence="7" id="KW-0804">Transcription</keyword>
<dbReference type="Gene3D" id="1.10.1320.10">
    <property type="entry name" value="DNA-directed RNA polymerase, N-terminal domain"/>
    <property type="match status" value="1"/>
</dbReference>
<keyword evidence="5" id="KW-0808">Transferase</keyword>
<evidence type="ECO:0000256" key="3">
    <source>
        <dbReference type="ARBA" id="ARBA00012418"/>
    </source>
</evidence>
<evidence type="ECO:0000259" key="9">
    <source>
        <dbReference type="Pfam" id="PF00940"/>
    </source>
</evidence>
<dbReference type="Pfam" id="PF00940">
    <property type="entry name" value="RNA_pol"/>
    <property type="match status" value="1"/>
</dbReference>
<dbReference type="Gene3D" id="1.10.150.20">
    <property type="entry name" value="5' to 3' exonuclease, C-terminal subdomain"/>
    <property type="match status" value="1"/>
</dbReference>
<comment type="function">
    <text evidence="1">DNA-dependent RNA polymerase catalyzes the transcription of DNA into RNA using the four ribonucleoside triphosphates as substrates.</text>
</comment>
<keyword evidence="6" id="KW-0548">Nucleotidyltransferase</keyword>
<gene>
    <name evidence="10" type="primary">NEP1</name>
</gene>
<dbReference type="PANTHER" id="PTHR10102">
    <property type="entry name" value="DNA-DIRECTED RNA POLYMERASE, MITOCHONDRIAL"/>
    <property type="match status" value="1"/>
</dbReference>
<dbReference type="InterPro" id="IPR037159">
    <property type="entry name" value="RNA_POL_N_sf"/>
</dbReference>
<dbReference type="EMBL" id="AM040725">
    <property type="protein sequence ID" value="CAJ13817.1"/>
    <property type="molecule type" value="Genomic_DNA"/>
</dbReference>
<dbReference type="AlphaFoldDB" id="A6GV60"/>
<evidence type="ECO:0000256" key="1">
    <source>
        <dbReference type="ARBA" id="ARBA00004026"/>
    </source>
</evidence>
<dbReference type="InterPro" id="IPR046950">
    <property type="entry name" value="DNA-dir_Rpol_C_phage-type"/>
</dbReference>
<accession>A6GV60</accession>
<dbReference type="InterPro" id="IPR043502">
    <property type="entry name" value="DNA/RNA_pol_sf"/>
</dbReference>
<dbReference type="InterPro" id="IPR002092">
    <property type="entry name" value="DNA-dir_Rpol_phage-type"/>
</dbReference>
<dbReference type="GO" id="GO:0006390">
    <property type="term" value="P:mitochondrial transcription"/>
    <property type="evidence" value="ECO:0007669"/>
    <property type="project" value="TreeGrafter"/>
</dbReference>
<dbReference type="GO" id="GO:0003899">
    <property type="term" value="F:DNA-directed RNA polymerase activity"/>
    <property type="evidence" value="ECO:0007669"/>
    <property type="project" value="UniProtKB-EC"/>
</dbReference>
<keyword evidence="10" id="KW-0496">Mitochondrion</keyword>
<feature type="non-terminal residue" evidence="10">
    <location>
        <position position="174"/>
    </location>
</feature>
<dbReference type="SUPFAM" id="SSF56672">
    <property type="entry name" value="DNA/RNA polymerases"/>
    <property type="match status" value="1"/>
</dbReference>
<organism evidence="10">
    <name type="scientific">Chrysanthemum morifolium</name>
    <name type="common">Florist's daisy</name>
    <name type="synonym">Dendranthema grandiflorum</name>
    <dbReference type="NCBI Taxonomy" id="41568"/>
    <lineage>
        <taxon>Eukaryota</taxon>
        <taxon>Viridiplantae</taxon>
        <taxon>Streptophyta</taxon>
        <taxon>Embryophyta</taxon>
        <taxon>Tracheophyta</taxon>
        <taxon>Spermatophyta</taxon>
        <taxon>Magnoliopsida</taxon>
        <taxon>eudicotyledons</taxon>
        <taxon>Gunneridae</taxon>
        <taxon>Pentapetalae</taxon>
        <taxon>asterids</taxon>
        <taxon>campanulids</taxon>
        <taxon>Asterales</taxon>
        <taxon>Asteraceae</taxon>
        <taxon>Asteroideae</taxon>
        <taxon>Anthemideae</taxon>
        <taxon>Artemisiinae</taxon>
        <taxon>Chrysanthemum</taxon>
    </lineage>
</organism>
<comment type="catalytic activity">
    <reaction evidence="8">
        <text>RNA(n) + a ribonucleoside 5'-triphosphate = RNA(n+1) + diphosphate</text>
        <dbReference type="Rhea" id="RHEA:21248"/>
        <dbReference type="Rhea" id="RHEA-COMP:14527"/>
        <dbReference type="Rhea" id="RHEA-COMP:17342"/>
        <dbReference type="ChEBI" id="CHEBI:33019"/>
        <dbReference type="ChEBI" id="CHEBI:61557"/>
        <dbReference type="ChEBI" id="CHEBI:140395"/>
        <dbReference type="EC" id="2.7.7.6"/>
    </reaction>
</comment>
<dbReference type="GO" id="GO:0034245">
    <property type="term" value="C:mitochondrial DNA-directed RNA polymerase complex"/>
    <property type="evidence" value="ECO:0007669"/>
    <property type="project" value="TreeGrafter"/>
</dbReference>
<dbReference type="PANTHER" id="PTHR10102:SF27">
    <property type="entry name" value="DNA-DIRECTED RNA POLYMERASE 1B, MITOCHONDRIAL"/>
    <property type="match status" value="1"/>
</dbReference>